<feature type="transmembrane region" description="Helical" evidence="1">
    <location>
        <begin position="116"/>
        <end position="137"/>
    </location>
</feature>
<dbReference type="Proteomes" id="UP000638648">
    <property type="component" value="Unassembled WGS sequence"/>
</dbReference>
<gene>
    <name evidence="2" type="ORF">HEB94_002790</name>
</gene>
<feature type="transmembrane region" description="Helical" evidence="1">
    <location>
        <begin position="210"/>
        <end position="229"/>
    </location>
</feature>
<feature type="transmembrane region" description="Helical" evidence="1">
    <location>
        <begin position="59"/>
        <end position="78"/>
    </location>
</feature>
<proteinExistence type="predicted"/>
<feature type="transmembrane region" description="Helical" evidence="1">
    <location>
        <begin position="90"/>
        <end position="109"/>
    </location>
</feature>
<reference evidence="2" key="1">
    <citation type="submission" date="2020-10" db="EMBL/GenBank/DDBJ databases">
        <title>Sequencing the genomes of 1000 actinobacteria strains.</title>
        <authorList>
            <person name="Klenk H.-P."/>
        </authorList>
    </citation>
    <scope>NUCLEOTIDE SEQUENCE</scope>
    <source>
        <strain evidence="2">DSM 45354</strain>
    </source>
</reference>
<protein>
    <submittedName>
        <fullName evidence="2">Drug/metabolite transporter (DMT)-like permease</fullName>
    </submittedName>
</protein>
<sequence>MARRPLWWLGILGIIGGALFQFVALLTGPLALVQPVMMVELPITLLLASLLLQRPITRGSLIGTLSVTIGVIALVVAVSPSGGHSYVAPLRWMLALVATAGGVAVLVMLGRATRGGASAAALGASAAMMFALTAALMKSATGELSGGGAVAFLTTWQLYATIIAGVVAVFLLQNAYQAGSLVAAQPAITVGDALVSLVLGVLLFEEDLRLGGWLALAIVGLALIIGGAVELSRSPLVAGVVTGEESHATSEVGSDGQDEAPS</sequence>
<accession>A0A927R7U0</accession>
<name>A0A927R7U0_9ACTN</name>
<keyword evidence="1" id="KW-1133">Transmembrane helix</keyword>
<dbReference type="InterPro" id="IPR037185">
    <property type="entry name" value="EmrE-like"/>
</dbReference>
<dbReference type="PANTHER" id="PTHR40761:SF1">
    <property type="entry name" value="CONSERVED INTEGRAL MEMBRANE ALANINE VALINE AND LEUCINE RICH PROTEIN-RELATED"/>
    <property type="match status" value="1"/>
</dbReference>
<feature type="transmembrane region" description="Helical" evidence="1">
    <location>
        <begin position="32"/>
        <end position="52"/>
    </location>
</feature>
<organism evidence="2 3">
    <name type="scientific">Actinopolymorpha pittospori</name>
    <dbReference type="NCBI Taxonomy" id="648752"/>
    <lineage>
        <taxon>Bacteria</taxon>
        <taxon>Bacillati</taxon>
        <taxon>Actinomycetota</taxon>
        <taxon>Actinomycetes</taxon>
        <taxon>Propionibacteriales</taxon>
        <taxon>Actinopolymorphaceae</taxon>
        <taxon>Actinopolymorpha</taxon>
    </lineage>
</organism>
<feature type="transmembrane region" description="Helical" evidence="1">
    <location>
        <begin position="7"/>
        <end position="26"/>
    </location>
</feature>
<dbReference type="EMBL" id="JADBEM010000001">
    <property type="protein sequence ID" value="MBE1605942.1"/>
    <property type="molecule type" value="Genomic_DNA"/>
</dbReference>
<feature type="transmembrane region" description="Helical" evidence="1">
    <location>
        <begin position="184"/>
        <end position="204"/>
    </location>
</feature>
<dbReference type="SUPFAM" id="SSF103481">
    <property type="entry name" value="Multidrug resistance efflux transporter EmrE"/>
    <property type="match status" value="1"/>
</dbReference>
<keyword evidence="1" id="KW-0812">Transmembrane</keyword>
<evidence type="ECO:0000313" key="2">
    <source>
        <dbReference type="EMBL" id="MBE1605942.1"/>
    </source>
</evidence>
<keyword evidence="1" id="KW-0472">Membrane</keyword>
<keyword evidence="3" id="KW-1185">Reference proteome</keyword>
<dbReference type="AlphaFoldDB" id="A0A927R7U0"/>
<comment type="caution">
    <text evidence="2">The sequence shown here is derived from an EMBL/GenBank/DDBJ whole genome shotgun (WGS) entry which is preliminary data.</text>
</comment>
<evidence type="ECO:0000256" key="1">
    <source>
        <dbReference type="SAM" id="Phobius"/>
    </source>
</evidence>
<dbReference type="NCBIfam" id="NF038012">
    <property type="entry name" value="DMT_1"/>
    <property type="match status" value="1"/>
</dbReference>
<feature type="transmembrane region" description="Helical" evidence="1">
    <location>
        <begin position="149"/>
        <end position="172"/>
    </location>
</feature>
<evidence type="ECO:0000313" key="3">
    <source>
        <dbReference type="Proteomes" id="UP000638648"/>
    </source>
</evidence>
<dbReference type="PANTHER" id="PTHR40761">
    <property type="entry name" value="CONSERVED INTEGRAL MEMBRANE ALANINE VALINE AND LEUCINE RICH PROTEIN-RELATED"/>
    <property type="match status" value="1"/>
</dbReference>